<reference evidence="3 4" key="1">
    <citation type="submission" date="2023-08" db="EMBL/GenBank/DDBJ databases">
        <title>Black Yeasts Isolated from many extreme environments.</title>
        <authorList>
            <person name="Coleine C."/>
            <person name="Stajich J.E."/>
            <person name="Selbmann L."/>
        </authorList>
    </citation>
    <scope>NUCLEOTIDE SEQUENCE [LARGE SCALE GENOMIC DNA]</scope>
    <source>
        <strain evidence="3 4">CCFEE 536</strain>
    </source>
</reference>
<dbReference type="InterPro" id="IPR041677">
    <property type="entry name" value="DNA2/NAM7_AAA_11"/>
</dbReference>
<proteinExistence type="predicted"/>
<feature type="non-terminal residue" evidence="3">
    <location>
        <position position="551"/>
    </location>
</feature>
<protein>
    <recommendedName>
        <fullName evidence="5">DNA2/NAM7 helicase helicase domain-containing protein</fullName>
    </recommendedName>
</protein>
<sequence>MALPITKPAIVEVLPPRVGELSPAEVRAEVILDVSRLSPGIRKEWESLRPGDIVFLLSVQAVDENRGFGNEISVQSVANRQGLKHLRSAEVIKMMDENGRSLREMPLDQGDKLTHRPRRRRLIVKLDTVTYKEDKERADKGKPDIYEAINVIVRRKGRENNFKPILDSIKHLALSRISAPGWFQDVFLGIGDPAAITRGSKKRRRGQTETSQQASMDHVKISTYKPLNTGPYPADVPKLNTVRFTPAQVEAINSGTQPGLTVILGPPGTGKTDVATQIINNIYHNFPAQRTLLVAHSNQALNQLFQKITALDIDERHLLRLGHGEEELETESSYSKHGRVESFLEIGARYMAEVTRLAASINAPGDHGSSCETADYFNLVYIEPAWKKYIDRVQSNECTAEEAIEVFPFHQYFATAHQPLFSPDAPKDEIIETALGCYRHIEKLFSELEDIRPFEILRSGRDKANYLLIKEARIIAMTSTHAAMRRQEIANLGFHYDNVVMEEAAQITEIESFIPLALQNSDKDGELPLQRVVLCGDHLQNSPIIQNLAFR</sequence>
<evidence type="ECO:0000313" key="3">
    <source>
        <dbReference type="EMBL" id="KAK5201020.1"/>
    </source>
</evidence>
<evidence type="ECO:0000313" key="4">
    <source>
        <dbReference type="Proteomes" id="UP001357485"/>
    </source>
</evidence>
<gene>
    <name evidence="3" type="ORF">LTR16_004117</name>
</gene>
<dbReference type="Pfam" id="PF13086">
    <property type="entry name" value="AAA_11"/>
    <property type="match status" value="1"/>
</dbReference>
<dbReference type="Pfam" id="PF21143">
    <property type="entry name" value="Aquarius_N_2nd"/>
    <property type="match status" value="1"/>
</dbReference>
<dbReference type="PANTHER" id="PTHR10887:SF5">
    <property type="entry name" value="RNA HELICASE AQUARIUS"/>
    <property type="match status" value="1"/>
</dbReference>
<dbReference type="Gene3D" id="3.40.50.300">
    <property type="entry name" value="P-loop containing nucleotide triphosphate hydrolases"/>
    <property type="match status" value="1"/>
</dbReference>
<dbReference type="InterPro" id="IPR027417">
    <property type="entry name" value="P-loop_NTPase"/>
</dbReference>
<evidence type="ECO:0008006" key="5">
    <source>
        <dbReference type="Google" id="ProtNLM"/>
    </source>
</evidence>
<comment type="caution">
    <text evidence="3">The sequence shown here is derived from an EMBL/GenBank/DDBJ whole genome shotgun (WGS) entry which is preliminary data.</text>
</comment>
<evidence type="ECO:0000259" key="1">
    <source>
        <dbReference type="Pfam" id="PF13086"/>
    </source>
</evidence>
<dbReference type="EMBL" id="JAVRRA010016919">
    <property type="protein sequence ID" value="KAK5201020.1"/>
    <property type="molecule type" value="Genomic_DNA"/>
</dbReference>
<accession>A0ABR0LNG6</accession>
<keyword evidence="4" id="KW-1185">Reference proteome</keyword>
<organism evidence="3 4">
    <name type="scientific">Cryomyces antarcticus</name>
    <dbReference type="NCBI Taxonomy" id="329879"/>
    <lineage>
        <taxon>Eukaryota</taxon>
        <taxon>Fungi</taxon>
        <taxon>Dikarya</taxon>
        <taxon>Ascomycota</taxon>
        <taxon>Pezizomycotina</taxon>
        <taxon>Dothideomycetes</taxon>
        <taxon>Dothideomycetes incertae sedis</taxon>
        <taxon>Cryomyces</taxon>
    </lineage>
</organism>
<evidence type="ECO:0000259" key="2">
    <source>
        <dbReference type="Pfam" id="PF21143"/>
    </source>
</evidence>
<feature type="domain" description="DNA2/NAM7 helicase helicase" evidence="1">
    <location>
        <begin position="248"/>
        <end position="545"/>
    </location>
</feature>
<dbReference type="SUPFAM" id="SSF52540">
    <property type="entry name" value="P-loop containing nucleoside triphosphate hydrolases"/>
    <property type="match status" value="1"/>
</dbReference>
<dbReference type="InterPro" id="IPR048966">
    <property type="entry name" value="Aquarius_b-barrel"/>
</dbReference>
<dbReference type="Proteomes" id="UP001357485">
    <property type="component" value="Unassembled WGS sequence"/>
</dbReference>
<feature type="domain" description="RNA helicase aquarius beta-barrel" evidence="2">
    <location>
        <begin position="1"/>
        <end position="155"/>
    </location>
</feature>
<dbReference type="InterPro" id="IPR045055">
    <property type="entry name" value="DNA2/NAM7-like"/>
</dbReference>
<dbReference type="PANTHER" id="PTHR10887">
    <property type="entry name" value="DNA2/NAM7 HELICASE FAMILY"/>
    <property type="match status" value="1"/>
</dbReference>
<name>A0ABR0LNG6_9PEZI</name>